<feature type="region of interest" description="Disordered" evidence="4">
    <location>
        <begin position="312"/>
        <end position="358"/>
    </location>
</feature>
<dbReference type="Pfam" id="PF09368">
    <property type="entry name" value="Sas10"/>
    <property type="match status" value="1"/>
</dbReference>
<feature type="region of interest" description="Disordered" evidence="4">
    <location>
        <begin position="564"/>
        <end position="591"/>
    </location>
</feature>
<evidence type="ECO:0000256" key="3">
    <source>
        <dbReference type="ARBA" id="ARBA00023242"/>
    </source>
</evidence>
<keyword evidence="3" id="KW-0539">Nucleus</keyword>
<feature type="region of interest" description="Disordered" evidence="4">
    <location>
        <begin position="413"/>
        <end position="544"/>
    </location>
</feature>
<feature type="compositionally biased region" description="Polar residues" evidence="4">
    <location>
        <begin position="581"/>
        <end position="591"/>
    </location>
</feature>
<name>A0AAD1U6Z6_EUPCR</name>
<feature type="compositionally biased region" description="Acidic residues" evidence="4">
    <location>
        <begin position="1"/>
        <end position="12"/>
    </location>
</feature>
<dbReference type="InterPro" id="IPR018972">
    <property type="entry name" value="Sas10_C_dom"/>
</dbReference>
<dbReference type="Proteomes" id="UP001295684">
    <property type="component" value="Unassembled WGS sequence"/>
</dbReference>
<dbReference type="AlphaFoldDB" id="A0AAD1U6Z6"/>
<dbReference type="PANTHER" id="PTHR13237">
    <property type="entry name" value="SOMETHING ABOUT SILENCING PROTEIN 10-RELATED"/>
    <property type="match status" value="1"/>
</dbReference>
<feature type="region of interest" description="Disordered" evidence="4">
    <location>
        <begin position="287"/>
        <end position="306"/>
    </location>
</feature>
<keyword evidence="7" id="KW-1185">Reference proteome</keyword>
<feature type="compositionally biased region" description="Basic and acidic residues" evidence="4">
    <location>
        <begin position="475"/>
        <end position="499"/>
    </location>
</feature>
<feature type="domain" description="Sas10 C-terminal" evidence="5">
    <location>
        <begin position="523"/>
        <end position="590"/>
    </location>
</feature>
<evidence type="ECO:0000256" key="2">
    <source>
        <dbReference type="ARBA" id="ARBA00010979"/>
    </source>
</evidence>
<dbReference type="GO" id="GO:0032040">
    <property type="term" value="C:small-subunit processome"/>
    <property type="evidence" value="ECO:0007669"/>
    <property type="project" value="TreeGrafter"/>
</dbReference>
<evidence type="ECO:0000313" key="6">
    <source>
        <dbReference type="EMBL" id="CAI2363201.1"/>
    </source>
</evidence>
<reference evidence="6" key="1">
    <citation type="submission" date="2023-07" db="EMBL/GenBank/DDBJ databases">
        <authorList>
            <consortium name="AG Swart"/>
            <person name="Singh M."/>
            <person name="Singh A."/>
            <person name="Seah K."/>
            <person name="Emmerich C."/>
        </authorList>
    </citation>
    <scope>NUCLEOTIDE SEQUENCE</scope>
    <source>
        <strain evidence="6">DP1</strain>
    </source>
</reference>
<feature type="compositionally biased region" description="Basic residues" evidence="4">
    <location>
        <begin position="436"/>
        <end position="451"/>
    </location>
</feature>
<feature type="region of interest" description="Disordered" evidence="4">
    <location>
        <begin position="102"/>
        <end position="129"/>
    </location>
</feature>
<dbReference type="EMBL" id="CAMPGE010004356">
    <property type="protein sequence ID" value="CAI2363201.1"/>
    <property type="molecule type" value="Genomic_DNA"/>
</dbReference>
<dbReference type="PANTHER" id="PTHR13237:SF8">
    <property type="entry name" value="SOMETHING ABOUT SILENCING PROTEIN 10"/>
    <property type="match status" value="1"/>
</dbReference>
<evidence type="ECO:0000259" key="5">
    <source>
        <dbReference type="Pfam" id="PF09368"/>
    </source>
</evidence>
<feature type="compositionally biased region" description="Basic and acidic residues" evidence="4">
    <location>
        <begin position="102"/>
        <end position="117"/>
    </location>
</feature>
<feature type="compositionally biased region" description="Acidic residues" evidence="4">
    <location>
        <begin position="312"/>
        <end position="326"/>
    </location>
</feature>
<feature type="compositionally biased region" description="Acidic residues" evidence="4">
    <location>
        <begin position="338"/>
        <end position="347"/>
    </location>
</feature>
<gene>
    <name evidence="6" type="ORF">ECRASSUSDP1_LOCUS4531</name>
</gene>
<comment type="caution">
    <text evidence="6">The sequence shown here is derived from an EMBL/GenBank/DDBJ whole genome shotgun (WGS) entry which is preliminary data.</text>
</comment>
<organism evidence="6 7">
    <name type="scientific">Euplotes crassus</name>
    <dbReference type="NCBI Taxonomy" id="5936"/>
    <lineage>
        <taxon>Eukaryota</taxon>
        <taxon>Sar</taxon>
        <taxon>Alveolata</taxon>
        <taxon>Ciliophora</taxon>
        <taxon>Intramacronucleata</taxon>
        <taxon>Spirotrichea</taxon>
        <taxon>Hypotrichia</taxon>
        <taxon>Euplotida</taxon>
        <taxon>Euplotidae</taxon>
        <taxon>Moneuplotes</taxon>
    </lineage>
</organism>
<feature type="compositionally biased region" description="Acidic residues" evidence="4">
    <location>
        <begin position="69"/>
        <end position="78"/>
    </location>
</feature>
<sequence>MSDSDQSIEDYDNSSQEDLAIQEDNVSQNSDSSDDIEANLQQQEDKAEVEQTWGKNKVAFYGRDKEADDISSEDDQDEVLEATRLQSIRAKKLQKAYDIGIKDSESDSDIQSDHEQEQDNDSDSEDGLIGDKMFATKASNAGDVLNTKLNDIKDLINDMKEVMAFGYNAGEYGIEYPDDEEITQQGLISFTKQLTCFIKKYACKADKTLIKRNKKVIDFLKVKEEIILNYMMFLNYYILGQAKLLIEPDSGINLQENQVLKKLSYYRTLINQIKPIDEQIMTQLQKVQPEREEELEAEGEDYEIDLDKGFEEESAGEGEFDNESDDEKISTPPIQNNLEEESEAEDLEIQKKPWNQNLVAPKKEVTNNFDEIEEMLEFGEEDNMQEVSDQEIDREEIKEVNKIVSKVVKKQKKVNSKNKLTSNVDDLVSEEDEPAKKRKKKELLKKQKAAKASKQDEFIEEANDQFGGFEPQSEEDTKINERQEKIDEEKQKLKEEKELKRKKKKERIEAQLEKQNEAINNNMSRNIMKGKGIYRKRPKKYRNPRIKHKLKYQQALTKRRRLVQEAKQGPQPKYSGELTGIRSNLIRSEKY</sequence>
<proteinExistence type="inferred from homology"/>
<dbReference type="GO" id="GO:0000462">
    <property type="term" value="P:maturation of SSU-rRNA from tricistronic rRNA transcript (SSU-rRNA, 5.8S rRNA, LSU-rRNA)"/>
    <property type="evidence" value="ECO:0007669"/>
    <property type="project" value="TreeGrafter"/>
</dbReference>
<comment type="similarity">
    <text evidence="2">Belongs to the SAS10 family.</text>
</comment>
<comment type="subcellular location">
    <subcellularLocation>
        <location evidence="1">Nucleus</location>
    </subcellularLocation>
</comment>
<feature type="compositionally biased region" description="Basic and acidic residues" evidence="4">
    <location>
        <begin position="506"/>
        <end position="516"/>
    </location>
</feature>
<evidence type="ECO:0000313" key="7">
    <source>
        <dbReference type="Proteomes" id="UP001295684"/>
    </source>
</evidence>
<evidence type="ECO:0000256" key="1">
    <source>
        <dbReference type="ARBA" id="ARBA00004123"/>
    </source>
</evidence>
<accession>A0AAD1U6Z6</accession>
<evidence type="ECO:0000256" key="4">
    <source>
        <dbReference type="SAM" id="MobiDB-lite"/>
    </source>
</evidence>
<feature type="compositionally biased region" description="Acidic residues" evidence="4">
    <location>
        <begin position="291"/>
        <end position="304"/>
    </location>
</feature>
<protein>
    <recommendedName>
        <fullName evidence="5">Sas10 C-terminal domain-containing protein</fullName>
    </recommendedName>
</protein>
<feature type="region of interest" description="Disordered" evidence="4">
    <location>
        <begin position="1"/>
        <end position="78"/>
    </location>
</feature>
<feature type="compositionally biased region" description="Acidic residues" evidence="4">
    <location>
        <begin position="118"/>
        <end position="128"/>
    </location>
</feature>
<feature type="compositionally biased region" description="Basic residues" evidence="4">
    <location>
        <begin position="532"/>
        <end position="544"/>
    </location>
</feature>